<evidence type="ECO:0000256" key="1">
    <source>
        <dbReference type="SAM" id="MobiDB-lite"/>
    </source>
</evidence>
<protein>
    <submittedName>
        <fullName evidence="2">Uncharacterized protein</fullName>
    </submittedName>
</protein>
<evidence type="ECO:0000313" key="2">
    <source>
        <dbReference type="EMBL" id="MBE9254500.1"/>
    </source>
</evidence>
<sequence>MLKKLFGAKKEFYVQLDENQAPAKVEEADVAIVKSEVAPVETPAPTPSKKTSIKKKSAAKAEAPVETPAPVAPAPKAKVDPSQVAFASGDPIPQNVARRAPGPSLNRFKEMARQVKVKR</sequence>
<reference evidence="2 3" key="1">
    <citation type="submission" date="2020-10" db="EMBL/GenBank/DDBJ databases">
        <authorList>
            <person name="Castelo-Branco R."/>
            <person name="Eusebio N."/>
            <person name="Adriana R."/>
            <person name="Vieira A."/>
            <person name="Brugerolle De Fraissinette N."/>
            <person name="Rezende De Castro R."/>
            <person name="Schneider M.P."/>
            <person name="Vasconcelos V."/>
            <person name="Leao P.N."/>
        </authorList>
    </citation>
    <scope>NUCLEOTIDE SEQUENCE [LARGE SCALE GENOMIC DNA]</scope>
    <source>
        <strain evidence="2 3">LEGE 00031</strain>
    </source>
</reference>
<organism evidence="2 3">
    <name type="scientific">Synechocystis salina LEGE 00031</name>
    <dbReference type="NCBI Taxonomy" id="1828736"/>
    <lineage>
        <taxon>Bacteria</taxon>
        <taxon>Bacillati</taxon>
        <taxon>Cyanobacteriota</taxon>
        <taxon>Cyanophyceae</taxon>
        <taxon>Synechococcales</taxon>
        <taxon>Merismopediaceae</taxon>
        <taxon>Synechocystis</taxon>
    </lineage>
</organism>
<comment type="caution">
    <text evidence="2">The sequence shown here is derived from an EMBL/GenBank/DDBJ whole genome shotgun (WGS) entry which is preliminary data.</text>
</comment>
<gene>
    <name evidence="2" type="ORF">IQ217_11735</name>
</gene>
<proteinExistence type="predicted"/>
<feature type="region of interest" description="Disordered" evidence="1">
    <location>
        <begin position="39"/>
        <end position="105"/>
    </location>
</feature>
<dbReference type="EMBL" id="JADEVV010000032">
    <property type="protein sequence ID" value="MBE9254500.1"/>
    <property type="molecule type" value="Genomic_DNA"/>
</dbReference>
<feature type="compositionally biased region" description="Low complexity" evidence="1">
    <location>
        <begin position="60"/>
        <end position="69"/>
    </location>
</feature>
<dbReference type="Proteomes" id="UP000658720">
    <property type="component" value="Unassembled WGS sequence"/>
</dbReference>
<name>A0ABR9VT17_9SYNC</name>
<keyword evidence="3" id="KW-1185">Reference proteome</keyword>
<evidence type="ECO:0000313" key="3">
    <source>
        <dbReference type="Proteomes" id="UP000658720"/>
    </source>
</evidence>
<dbReference type="RefSeq" id="WP_190596049.1">
    <property type="nucleotide sequence ID" value="NZ_JADEVV010000032.1"/>
</dbReference>
<accession>A0ABR9VT17</accession>